<dbReference type="EMBL" id="LT840184">
    <property type="protein sequence ID" value="SMF66145.1"/>
    <property type="molecule type" value="Genomic_DNA"/>
</dbReference>
<evidence type="ECO:0000313" key="2">
    <source>
        <dbReference type="EMBL" id="SMF66145.1"/>
    </source>
</evidence>
<feature type="transmembrane region" description="Helical" evidence="1">
    <location>
        <begin position="136"/>
        <end position="156"/>
    </location>
</feature>
<evidence type="ECO:0000256" key="1">
    <source>
        <dbReference type="SAM" id="Phobius"/>
    </source>
</evidence>
<feature type="transmembrane region" description="Helical" evidence="1">
    <location>
        <begin position="76"/>
        <end position="100"/>
    </location>
</feature>
<feature type="transmembrane region" description="Helical" evidence="1">
    <location>
        <begin position="343"/>
        <end position="366"/>
    </location>
</feature>
<sequence length="372" mass="43166">MVRSTYFFYLFLLNALINLVNFVPRTLIQDRFHGSVMSLIIALPIGLSLMLLFARMISKFPQQGLPEIMSRFLPKWVAKALLIVMGSIWFMSSILTLVGFLDMTNRYISPDVSPFVVLVGFLLVVGLSARLDSESILYGLEIVLYMTVPLIVYMVWRVFSSPFYSWDASKQVITYLWERPKYQALASATYVFTGYINMTIFNRVFEKLRIRHIWLFFIVGLCTLVIAMFSSIGFLGAEGADQHVYPSFSTVDSLRIRYFIIERMIYVFYVVYMCLSLVNSIIHWHVAKELLMGVFSKASVHVPNDSKNIKKRQKTEWWILAVFSCIVYAFALTLDQFTMTQMGIIFLNVRFAGEFILLGLMFYLVMQRRKRV</sequence>
<dbReference type="GO" id="GO:0016020">
    <property type="term" value="C:membrane"/>
    <property type="evidence" value="ECO:0007669"/>
    <property type="project" value="InterPro"/>
</dbReference>
<dbReference type="GO" id="GO:0009847">
    <property type="term" value="P:spore germination"/>
    <property type="evidence" value="ECO:0007669"/>
    <property type="project" value="InterPro"/>
</dbReference>
<keyword evidence="1" id="KW-1133">Transmembrane helix</keyword>
<protein>
    <submittedName>
        <fullName evidence="2">Spore germination protein</fullName>
    </submittedName>
</protein>
<feature type="transmembrane region" description="Helical" evidence="1">
    <location>
        <begin position="112"/>
        <end position="129"/>
    </location>
</feature>
<accession>A0A1X7G956</accession>
<dbReference type="AlphaFoldDB" id="A0A1X7G956"/>
<name>A0A1X7G956_9BACL</name>
<dbReference type="STRING" id="1313296.SAMN05661091_0227"/>
<dbReference type="RefSeq" id="WP_208917385.1">
    <property type="nucleotide sequence ID" value="NZ_LT840184.1"/>
</dbReference>
<evidence type="ECO:0000313" key="3">
    <source>
        <dbReference type="Proteomes" id="UP000192940"/>
    </source>
</evidence>
<keyword evidence="1" id="KW-0472">Membrane</keyword>
<organism evidence="2 3">
    <name type="scientific">Paenibacillus uliginis N3/975</name>
    <dbReference type="NCBI Taxonomy" id="1313296"/>
    <lineage>
        <taxon>Bacteria</taxon>
        <taxon>Bacillati</taxon>
        <taxon>Bacillota</taxon>
        <taxon>Bacilli</taxon>
        <taxon>Bacillales</taxon>
        <taxon>Paenibacillaceae</taxon>
        <taxon>Paenibacillus</taxon>
    </lineage>
</organism>
<gene>
    <name evidence="2" type="ORF">SAMN05661091_0227</name>
</gene>
<feature type="transmembrane region" description="Helical" evidence="1">
    <location>
        <begin position="36"/>
        <end position="55"/>
    </location>
</feature>
<feature type="transmembrane region" description="Helical" evidence="1">
    <location>
        <begin position="317"/>
        <end position="337"/>
    </location>
</feature>
<feature type="transmembrane region" description="Helical" evidence="1">
    <location>
        <begin position="213"/>
        <end position="236"/>
    </location>
</feature>
<keyword evidence="1" id="KW-0812">Transmembrane</keyword>
<reference evidence="2 3" key="1">
    <citation type="submission" date="2017-04" db="EMBL/GenBank/DDBJ databases">
        <authorList>
            <person name="Afonso C.L."/>
            <person name="Miller P.J."/>
            <person name="Scott M.A."/>
            <person name="Spackman E."/>
            <person name="Goraichik I."/>
            <person name="Dimitrov K.M."/>
            <person name="Suarez D.L."/>
            <person name="Swayne D.E."/>
        </authorList>
    </citation>
    <scope>NUCLEOTIDE SEQUENCE [LARGE SCALE GENOMIC DNA]</scope>
    <source>
        <strain evidence="2 3">N3/975</strain>
    </source>
</reference>
<keyword evidence="3" id="KW-1185">Reference proteome</keyword>
<dbReference type="Proteomes" id="UP000192940">
    <property type="component" value="Chromosome I"/>
</dbReference>
<dbReference type="InterPro" id="IPR004761">
    <property type="entry name" value="Spore_GerAB"/>
</dbReference>
<dbReference type="Pfam" id="PF03845">
    <property type="entry name" value="Spore_permease"/>
    <property type="match status" value="1"/>
</dbReference>
<proteinExistence type="predicted"/>
<feature type="transmembrane region" description="Helical" evidence="1">
    <location>
        <begin position="182"/>
        <end position="201"/>
    </location>
</feature>
<feature type="transmembrane region" description="Helical" evidence="1">
    <location>
        <begin position="7"/>
        <end position="24"/>
    </location>
</feature>
<feature type="transmembrane region" description="Helical" evidence="1">
    <location>
        <begin position="256"/>
        <end position="282"/>
    </location>
</feature>